<gene>
    <name evidence="9" type="ORF">THASP1DRAFT_11936</name>
</gene>
<dbReference type="SUPFAM" id="SSF50978">
    <property type="entry name" value="WD40 repeat-like"/>
    <property type="match status" value="2"/>
</dbReference>
<dbReference type="SMART" id="SM00320">
    <property type="entry name" value="WD40"/>
    <property type="match status" value="12"/>
</dbReference>
<feature type="region of interest" description="Disordered" evidence="7">
    <location>
        <begin position="724"/>
        <end position="749"/>
    </location>
</feature>
<feature type="repeat" description="WD" evidence="6">
    <location>
        <begin position="255"/>
        <end position="296"/>
    </location>
</feature>
<evidence type="ECO:0000256" key="7">
    <source>
        <dbReference type="SAM" id="MobiDB-lite"/>
    </source>
</evidence>
<dbReference type="Pfam" id="PF25172">
    <property type="entry name" value="Beta-prop_WDR3_2nd"/>
    <property type="match status" value="1"/>
</dbReference>
<keyword evidence="2 6" id="KW-0853">WD repeat</keyword>
<feature type="region of interest" description="Disordered" evidence="7">
    <location>
        <begin position="294"/>
        <end position="325"/>
    </location>
</feature>
<keyword evidence="3" id="KW-0677">Repeat</keyword>
<sequence>MVKAYLRYEQAASFGVVASNLGNTVYDTTGKLAVAPALEDVIVWDLKKGTQVARWSESGNKSEVSVIARSPNGIDYAVGYADGTIRIWSTKTHSSAITFNGHRSAVSVLTFDQAGSRLVSGSRDTDLIVWDVVGEVGLYRLRGHKDMITAVQFLSAGANADSPGYLVSSSKDTMLKLWDLTTQHCLETHVAHRAEIWSMDVDASGTLMVTASADAEIKAWRLDEELLQQENMAMEKDVVRNLYGNRFISFFGSVQRQSRERVATLQFHPSGQYLLCQSADKTIEMFRIRTEEEIRKKQQRRQKRQREKQRKKGAADAVDGEPDTTTESIAATDLITPYQVIRAPAKVRSADFAPVADLSRTSTIQLLVALNNNVLEVYSVHQPSKEKGVETPEPSKLFSVDLPGHRSDVRTLALSSDDELLCSASNNGIKIWNVHTKTCIRSMDCGYALCSLFLPNNKHVLVGTKAGQLELYDIASSSLVESIDAHEGAVWSIAMRPDKRGIVSGSADKSVKFWDFDKVHDTKEGGQTAPARLTLTLMRTLKMSDDVLCVRYSPDQRLVAVALLDATVKVFFHDTLKFFLSLYGHKLPVLSMDISSDSNLLVTCSADKNVKIWGLDFGDCHKSIYAHQESIMFVQFVHGTHYFFTAGKDRLVKYWDGDKFENIMKLEGHHGEVWSLAIAKHGTFVCSGSHDRSIRVWERTEEQLFLEEERERELEQQYENTLTESLEKTNLNDGDEDTAAAGGEAGAAGRQTMETLKAGERIIEALELGDEDYATTQAYEEMLQKGLNPPPPPRNPILLAMGDVTVDRFVLQTLEKVRASDLDEALLVLPFEKVTSLMAYLEKWARKEWNTPLTCRILFFLLRTYNAQIVSNRLMRTMLDSIRDHLRAGLRKQRDMLGYNLAALQHVRRDWEANHNFEFLDGSAPQENEDASAKKRKFVTV</sequence>
<dbReference type="Proteomes" id="UP000271241">
    <property type="component" value="Unassembled WGS sequence"/>
</dbReference>
<feature type="compositionally biased region" description="Basic residues" evidence="7">
    <location>
        <begin position="297"/>
        <end position="312"/>
    </location>
</feature>
<dbReference type="PANTHER" id="PTHR19853">
    <property type="entry name" value="WD REPEAT CONTAINING PROTEIN 3 WDR3"/>
    <property type="match status" value="1"/>
</dbReference>
<dbReference type="InterPro" id="IPR015943">
    <property type="entry name" value="WD40/YVTN_repeat-like_dom_sf"/>
</dbReference>
<dbReference type="OrthoDB" id="407922at2759"/>
<organism evidence="9 10">
    <name type="scientific">Thamnocephalis sphaerospora</name>
    <dbReference type="NCBI Taxonomy" id="78915"/>
    <lineage>
        <taxon>Eukaryota</taxon>
        <taxon>Fungi</taxon>
        <taxon>Fungi incertae sedis</taxon>
        <taxon>Zoopagomycota</taxon>
        <taxon>Zoopagomycotina</taxon>
        <taxon>Zoopagomycetes</taxon>
        <taxon>Zoopagales</taxon>
        <taxon>Sigmoideomycetaceae</taxon>
        <taxon>Thamnocephalis</taxon>
    </lineage>
</organism>
<dbReference type="Gene3D" id="2.130.10.10">
    <property type="entry name" value="YVTN repeat-like/Quinoprotein amine dehydrogenase"/>
    <property type="match status" value="5"/>
</dbReference>
<name>A0A4V1IXI3_9FUNG</name>
<dbReference type="InterPro" id="IPR020472">
    <property type="entry name" value="WD40_PAC1"/>
</dbReference>
<keyword evidence="4" id="KW-0539">Nucleus</keyword>
<feature type="repeat" description="WD" evidence="6">
    <location>
        <begin position="624"/>
        <end position="656"/>
    </location>
</feature>
<dbReference type="PROSITE" id="PS50082">
    <property type="entry name" value="WD_REPEATS_2"/>
    <property type="match status" value="10"/>
</dbReference>
<evidence type="ECO:0000313" key="10">
    <source>
        <dbReference type="Proteomes" id="UP000271241"/>
    </source>
</evidence>
<feature type="repeat" description="WD" evidence="6">
    <location>
        <begin position="666"/>
        <end position="698"/>
    </location>
</feature>
<proteinExistence type="inferred from homology"/>
<evidence type="ECO:0000256" key="3">
    <source>
        <dbReference type="ARBA" id="ARBA00022737"/>
    </source>
</evidence>
<feature type="repeat" description="WD" evidence="6">
    <location>
        <begin position="141"/>
        <end position="188"/>
    </location>
</feature>
<dbReference type="PANTHER" id="PTHR19853:SF0">
    <property type="entry name" value="WD REPEAT-CONTAINING PROTEIN 3"/>
    <property type="match status" value="1"/>
</dbReference>
<feature type="domain" description="Small-subunit processome Utp12" evidence="8">
    <location>
        <begin position="807"/>
        <end position="908"/>
    </location>
</feature>
<feature type="repeat" description="WD" evidence="6">
    <location>
        <begin position="483"/>
        <end position="524"/>
    </location>
</feature>
<feature type="repeat" description="WD" evidence="6">
    <location>
        <begin position="57"/>
        <end position="98"/>
    </location>
</feature>
<dbReference type="Pfam" id="PF04003">
    <property type="entry name" value="Utp12"/>
    <property type="match status" value="1"/>
</dbReference>
<dbReference type="GO" id="GO:0030515">
    <property type="term" value="F:snoRNA binding"/>
    <property type="evidence" value="ECO:0007669"/>
    <property type="project" value="TreeGrafter"/>
</dbReference>
<evidence type="ECO:0000256" key="6">
    <source>
        <dbReference type="PROSITE-ProRule" id="PRU00221"/>
    </source>
</evidence>
<dbReference type="InterPro" id="IPR007148">
    <property type="entry name" value="SSU_processome_Utp12"/>
</dbReference>
<dbReference type="InterPro" id="IPR036322">
    <property type="entry name" value="WD40_repeat_dom_sf"/>
</dbReference>
<dbReference type="InterPro" id="IPR019775">
    <property type="entry name" value="WD40_repeat_CS"/>
</dbReference>
<dbReference type="GO" id="GO:0030490">
    <property type="term" value="P:maturation of SSU-rRNA"/>
    <property type="evidence" value="ECO:0007669"/>
    <property type="project" value="TreeGrafter"/>
</dbReference>
<feature type="repeat" description="WD" evidence="6">
    <location>
        <begin position="582"/>
        <end position="623"/>
    </location>
</feature>
<feature type="repeat" description="WD" evidence="6">
    <location>
        <begin position="99"/>
        <end position="132"/>
    </location>
</feature>
<evidence type="ECO:0000256" key="2">
    <source>
        <dbReference type="ARBA" id="ARBA00022574"/>
    </source>
</evidence>
<reference evidence="10" key="1">
    <citation type="journal article" date="2018" name="Nat. Microbiol.">
        <title>Leveraging single-cell genomics to expand the fungal tree of life.</title>
        <authorList>
            <person name="Ahrendt S.R."/>
            <person name="Quandt C.A."/>
            <person name="Ciobanu D."/>
            <person name="Clum A."/>
            <person name="Salamov A."/>
            <person name="Andreopoulos B."/>
            <person name="Cheng J.F."/>
            <person name="Woyke T."/>
            <person name="Pelin A."/>
            <person name="Henrissat B."/>
            <person name="Reynolds N.K."/>
            <person name="Benny G.L."/>
            <person name="Smith M.E."/>
            <person name="James T.Y."/>
            <person name="Grigoriev I.V."/>
        </authorList>
    </citation>
    <scope>NUCLEOTIDE SEQUENCE [LARGE SCALE GENOMIC DNA]</scope>
    <source>
        <strain evidence="10">RSA 1356</strain>
    </source>
</reference>
<evidence type="ECO:0000256" key="5">
    <source>
        <dbReference type="ARBA" id="ARBA00038229"/>
    </source>
</evidence>
<dbReference type="PROSITE" id="PS00678">
    <property type="entry name" value="WD_REPEATS_1"/>
    <property type="match status" value="3"/>
</dbReference>
<accession>A0A4V1IXI3</accession>
<feature type="repeat" description="WD" evidence="6">
    <location>
        <begin position="402"/>
        <end position="442"/>
    </location>
</feature>
<dbReference type="InterPro" id="IPR001680">
    <property type="entry name" value="WD40_rpt"/>
</dbReference>
<dbReference type="PRINTS" id="PR00320">
    <property type="entry name" value="GPROTEINBRPT"/>
</dbReference>
<evidence type="ECO:0000313" key="9">
    <source>
        <dbReference type="EMBL" id="RKP11159.1"/>
    </source>
</evidence>
<evidence type="ECO:0000256" key="4">
    <source>
        <dbReference type="ARBA" id="ARBA00023242"/>
    </source>
</evidence>
<evidence type="ECO:0000256" key="1">
    <source>
        <dbReference type="ARBA" id="ARBA00004604"/>
    </source>
</evidence>
<comment type="subcellular location">
    <subcellularLocation>
        <location evidence="1">Nucleus</location>
        <location evidence="1">Nucleolus</location>
    </subcellularLocation>
</comment>
<evidence type="ECO:0000259" key="8">
    <source>
        <dbReference type="Pfam" id="PF04003"/>
    </source>
</evidence>
<dbReference type="GO" id="GO:0032040">
    <property type="term" value="C:small-subunit processome"/>
    <property type="evidence" value="ECO:0007669"/>
    <property type="project" value="TreeGrafter"/>
</dbReference>
<dbReference type="EMBL" id="KZ992425">
    <property type="protein sequence ID" value="RKP11159.1"/>
    <property type="molecule type" value="Genomic_DNA"/>
</dbReference>
<dbReference type="GO" id="GO:0034388">
    <property type="term" value="C:Pwp2p-containing subcomplex of 90S preribosome"/>
    <property type="evidence" value="ECO:0007669"/>
    <property type="project" value="TreeGrafter"/>
</dbReference>
<dbReference type="STRING" id="78915.A0A4V1IXI3"/>
<dbReference type="AlphaFoldDB" id="A0A4V1IXI3"/>
<dbReference type="CDD" id="cd00200">
    <property type="entry name" value="WD40"/>
    <property type="match status" value="2"/>
</dbReference>
<comment type="similarity">
    <text evidence="5">Belongs to the WD repeat WDR3/UTP12 family.</text>
</comment>
<feature type="repeat" description="WD" evidence="6">
    <location>
        <begin position="189"/>
        <end position="230"/>
    </location>
</feature>
<dbReference type="FunFam" id="2.130.10.10:FF:000157">
    <property type="entry name" value="WD repeat domain 3"/>
    <property type="match status" value="1"/>
</dbReference>
<keyword evidence="10" id="KW-1185">Reference proteome</keyword>
<dbReference type="InterPro" id="IPR051570">
    <property type="entry name" value="TBC1_cilium_biogenesis"/>
</dbReference>
<dbReference type="FunFam" id="2.130.10.10:FF:000178">
    <property type="entry name" value="WD repeat domain 3"/>
    <property type="match status" value="1"/>
</dbReference>
<protein>
    <submittedName>
        <fullName evidence="9">WD40-repeat-containing domain protein</fullName>
    </submittedName>
</protein>
<dbReference type="Pfam" id="PF25173">
    <property type="entry name" value="Beta-prop_WDR3_1st"/>
    <property type="match status" value="1"/>
</dbReference>
<dbReference type="PROSITE" id="PS50294">
    <property type="entry name" value="WD_REPEATS_REGION"/>
    <property type="match status" value="8"/>
</dbReference>